<evidence type="ECO:0000256" key="5">
    <source>
        <dbReference type="SAM" id="Phobius"/>
    </source>
</evidence>
<dbReference type="EMBL" id="LKAJ02000001">
    <property type="protein sequence ID" value="MCS5710926.1"/>
    <property type="molecule type" value="Genomic_DNA"/>
</dbReference>
<name>A0A0Q9YWR2_9GAMM</name>
<accession>A0A0Q9YWR2</accession>
<reference evidence="7" key="1">
    <citation type="submission" date="2015-09" db="EMBL/GenBank/DDBJ databases">
        <title>Draft Genome Sequences of Two Novel Amoeba-resistant Intranuclear Bacteria, Candidatus Berkiella cookevillensis and Candidatus Berkiella aquae.</title>
        <authorList>
            <person name="Mehari Y.T."/>
            <person name="Arivett B.A."/>
            <person name="Farone A.L."/>
            <person name="Gunderson J.H."/>
            <person name="Farone M.B."/>
        </authorList>
    </citation>
    <scope>NUCLEOTIDE SEQUENCE [LARGE SCALE GENOMIC DNA]</scope>
    <source>
        <strain evidence="7">HT99</strain>
    </source>
</reference>
<dbReference type="Pfam" id="PF00924">
    <property type="entry name" value="MS_channel_2nd"/>
    <property type="match status" value="1"/>
</dbReference>
<sequence length="278" mass="32270">MNELYINLIKTLSAVVFLLLIDFVAELLLVRNIKDKKKSFKIRVGTRYVLFFCFLFFMAKIWVEGFGYLLTFVGVISAALTITQKEYLMNFIGWLIIMWRSLFTEGDYIEIGKYSGYVKNIGPLYFSLEEASELIWGDKTGRTIKIPNSLVANNPIVNFTLDRAFIEGKCFFTFTFASALDKIQEVIEEIDREVDQLLTHMHSGWTKKQQQEFEHLKRLGQHKAHFLLRVQQDRPLGIQLKVRYLSLRKDQKSIEDKIASIVMMNVNSQPEIALSLST</sequence>
<evidence type="ECO:0000313" key="9">
    <source>
        <dbReference type="Proteomes" id="UP000051497"/>
    </source>
</evidence>
<reference evidence="8" key="3">
    <citation type="submission" date="2021-06" db="EMBL/GenBank/DDBJ databases">
        <title>Genomic Description and Analysis of Intracellular Bacteria, Candidatus Berkiella cookevillensis and Candidatus Berkiella aquae.</title>
        <authorList>
            <person name="Kidane D.T."/>
            <person name="Mehari Y.T."/>
            <person name="Rice F.C."/>
            <person name="Arivett B.A."/>
            <person name="Farone A.L."/>
            <person name="Berk S.G."/>
            <person name="Farone M.B."/>
        </authorList>
    </citation>
    <scope>NUCLEOTIDE SEQUENCE</scope>
    <source>
        <strain evidence="8">HT99</strain>
    </source>
</reference>
<dbReference type="InterPro" id="IPR010920">
    <property type="entry name" value="LSM_dom_sf"/>
</dbReference>
<proteinExistence type="predicted"/>
<dbReference type="AlphaFoldDB" id="A0A0Q9YWR2"/>
<feature type="domain" description="Mechanosensitive ion channel MscS" evidence="6">
    <location>
        <begin position="87"/>
        <end position="160"/>
    </location>
</feature>
<comment type="subcellular location">
    <subcellularLocation>
        <location evidence="1">Membrane</location>
    </subcellularLocation>
</comment>
<evidence type="ECO:0000256" key="2">
    <source>
        <dbReference type="ARBA" id="ARBA00022692"/>
    </source>
</evidence>
<dbReference type="Proteomes" id="UP000051497">
    <property type="component" value="Unassembled WGS sequence"/>
</dbReference>
<dbReference type="PANTHER" id="PTHR30566:SF5">
    <property type="entry name" value="MECHANOSENSITIVE ION CHANNEL PROTEIN 1, MITOCHONDRIAL-RELATED"/>
    <property type="match status" value="1"/>
</dbReference>
<evidence type="ECO:0000259" key="6">
    <source>
        <dbReference type="Pfam" id="PF00924"/>
    </source>
</evidence>
<dbReference type="OrthoDB" id="9799209at2"/>
<gene>
    <name evidence="7" type="primary">mscS_2</name>
    <name evidence="8" type="ORF">HT99x_005750</name>
    <name evidence="7" type="ORF">HT99x_01534</name>
</gene>
<keyword evidence="2 5" id="KW-0812">Transmembrane</keyword>
<organism evidence="7">
    <name type="scientific">Candidatus Berkiella aquae</name>
    <dbReference type="NCBI Taxonomy" id="295108"/>
    <lineage>
        <taxon>Bacteria</taxon>
        <taxon>Pseudomonadati</taxon>
        <taxon>Pseudomonadota</taxon>
        <taxon>Gammaproteobacteria</taxon>
        <taxon>Candidatus Berkiellales</taxon>
        <taxon>Candidatus Berkiellaceae</taxon>
        <taxon>Candidatus Berkiella</taxon>
    </lineage>
</organism>
<dbReference type="PANTHER" id="PTHR30566">
    <property type="entry name" value="YNAI-RELATED MECHANOSENSITIVE ION CHANNEL"/>
    <property type="match status" value="1"/>
</dbReference>
<dbReference type="InterPro" id="IPR006685">
    <property type="entry name" value="MscS_channel_2nd"/>
</dbReference>
<comment type="caution">
    <text evidence="7">The sequence shown here is derived from an EMBL/GenBank/DDBJ whole genome shotgun (WGS) entry which is preliminary data.</text>
</comment>
<dbReference type="SUPFAM" id="SSF50182">
    <property type="entry name" value="Sm-like ribonucleoproteins"/>
    <property type="match status" value="1"/>
</dbReference>
<feature type="transmembrane region" description="Helical" evidence="5">
    <location>
        <begin position="12"/>
        <end position="30"/>
    </location>
</feature>
<evidence type="ECO:0000313" key="7">
    <source>
        <dbReference type="EMBL" id="KRG21358.1"/>
    </source>
</evidence>
<dbReference type="GO" id="GO:0016020">
    <property type="term" value="C:membrane"/>
    <property type="evidence" value="ECO:0007669"/>
    <property type="project" value="UniProtKB-SubCell"/>
</dbReference>
<dbReference type="EMBL" id="LKAJ01000005">
    <property type="protein sequence ID" value="KRG21358.1"/>
    <property type="molecule type" value="Genomic_DNA"/>
</dbReference>
<dbReference type="GO" id="GO:0008381">
    <property type="term" value="F:mechanosensitive monoatomic ion channel activity"/>
    <property type="evidence" value="ECO:0007669"/>
    <property type="project" value="UniProtKB-ARBA"/>
</dbReference>
<keyword evidence="3 5" id="KW-1133">Transmembrane helix</keyword>
<reference evidence="8" key="2">
    <citation type="journal article" date="2016" name="Genome Announc.">
        <title>Draft Genome Sequences of Two Novel Amoeba-Resistant Intranuclear Bacteria, 'Candidatus Berkiella cookevillensis' and 'Candidatus Berkiella aquae'.</title>
        <authorList>
            <person name="Mehari Y.T."/>
            <person name="Arivett B.A."/>
            <person name="Farone A.L."/>
            <person name="Gunderson J.H."/>
            <person name="Farone M.B."/>
        </authorList>
    </citation>
    <scope>NUCLEOTIDE SEQUENCE</scope>
    <source>
        <strain evidence="8">HT99</strain>
    </source>
</reference>
<dbReference type="STRING" id="295108.HT99x_01534"/>
<feature type="transmembrane region" description="Helical" evidence="5">
    <location>
        <begin position="42"/>
        <end position="59"/>
    </location>
</feature>
<protein>
    <submittedName>
        <fullName evidence="8">Mechanosensitive ion channel family protein</fullName>
    </submittedName>
    <submittedName>
        <fullName evidence="7">Small-conductance mechanosensitive channel</fullName>
    </submittedName>
</protein>
<keyword evidence="4 5" id="KW-0472">Membrane</keyword>
<evidence type="ECO:0000256" key="1">
    <source>
        <dbReference type="ARBA" id="ARBA00004370"/>
    </source>
</evidence>
<keyword evidence="9" id="KW-1185">Reference proteome</keyword>
<dbReference type="InterPro" id="IPR023408">
    <property type="entry name" value="MscS_beta-dom_sf"/>
</dbReference>
<evidence type="ECO:0000256" key="4">
    <source>
        <dbReference type="ARBA" id="ARBA00023136"/>
    </source>
</evidence>
<evidence type="ECO:0000256" key="3">
    <source>
        <dbReference type="ARBA" id="ARBA00022989"/>
    </source>
</evidence>
<dbReference type="RefSeq" id="WP_075066162.1">
    <property type="nucleotide sequence ID" value="NZ_LKAJ02000001.1"/>
</dbReference>
<evidence type="ECO:0000313" key="8">
    <source>
        <dbReference type="EMBL" id="MCS5710926.1"/>
    </source>
</evidence>
<dbReference type="Gene3D" id="2.30.30.60">
    <property type="match status" value="1"/>
</dbReference>